<dbReference type="Gene3D" id="1.20.120.1770">
    <property type="match status" value="1"/>
</dbReference>
<dbReference type="SMART" id="SM00665">
    <property type="entry name" value="B561"/>
    <property type="match status" value="1"/>
</dbReference>
<keyword evidence="6 8" id="KW-0472">Membrane</keyword>
<dbReference type="Pfam" id="PF16010">
    <property type="entry name" value="CDH-cyt"/>
    <property type="match status" value="1"/>
</dbReference>
<feature type="compositionally biased region" description="Basic and acidic residues" evidence="7">
    <location>
        <begin position="277"/>
        <end position="288"/>
    </location>
</feature>
<feature type="signal peptide" evidence="9">
    <location>
        <begin position="1"/>
        <end position="19"/>
    </location>
</feature>
<feature type="region of interest" description="Disordered" evidence="7">
    <location>
        <begin position="256"/>
        <end position="309"/>
    </location>
</feature>
<dbReference type="Proteomes" id="UP000803884">
    <property type="component" value="Unassembled WGS sequence"/>
</dbReference>
<protein>
    <recommendedName>
        <fullName evidence="10">Cytochrome b561 domain-containing protein</fullName>
    </recommendedName>
</protein>
<feature type="region of interest" description="Disordered" evidence="7">
    <location>
        <begin position="197"/>
        <end position="232"/>
    </location>
</feature>
<dbReference type="SUPFAM" id="SSF49344">
    <property type="entry name" value="CBD9-like"/>
    <property type="match status" value="1"/>
</dbReference>
<feature type="domain" description="Cytochrome b561" evidence="10">
    <location>
        <begin position="289"/>
        <end position="481"/>
    </location>
</feature>
<dbReference type="Gene3D" id="2.60.40.1210">
    <property type="entry name" value="Cellobiose dehydrogenase, cytochrome domain"/>
    <property type="match status" value="1"/>
</dbReference>
<feature type="transmembrane region" description="Helical" evidence="8">
    <location>
        <begin position="321"/>
        <end position="343"/>
    </location>
</feature>
<keyword evidence="2" id="KW-0813">Transport</keyword>
<evidence type="ECO:0000256" key="4">
    <source>
        <dbReference type="ARBA" id="ARBA00022982"/>
    </source>
</evidence>
<evidence type="ECO:0000256" key="1">
    <source>
        <dbReference type="ARBA" id="ARBA00004370"/>
    </source>
</evidence>
<feature type="transmembrane region" description="Helical" evidence="8">
    <location>
        <begin position="350"/>
        <end position="377"/>
    </location>
</feature>
<keyword evidence="3 8" id="KW-0812">Transmembrane</keyword>
<dbReference type="PANTHER" id="PTHR47797:SF1">
    <property type="entry name" value="CYTOCHROME B561 DOMAIN-CONTAINING PROTEIN-RELATED"/>
    <property type="match status" value="1"/>
</dbReference>
<dbReference type="RefSeq" id="XP_069232884.1">
    <property type="nucleotide sequence ID" value="XM_069370242.1"/>
</dbReference>
<evidence type="ECO:0000256" key="5">
    <source>
        <dbReference type="ARBA" id="ARBA00022989"/>
    </source>
</evidence>
<evidence type="ECO:0000256" key="6">
    <source>
        <dbReference type="ARBA" id="ARBA00023136"/>
    </source>
</evidence>
<comment type="subcellular location">
    <subcellularLocation>
        <location evidence="1">Membrane</location>
    </subcellularLocation>
</comment>
<reference evidence="11 12" key="1">
    <citation type="journal article" date="2020" name="Microbiol. Resour. Announc.">
        <title>Draft Genome Sequence of a Cladosporium Species Isolated from the Mesophotic Ascidian Didemnum maculosum.</title>
        <authorList>
            <person name="Gioti A."/>
            <person name="Siaperas R."/>
            <person name="Nikolaivits E."/>
            <person name="Le Goff G."/>
            <person name="Ouazzani J."/>
            <person name="Kotoulas G."/>
            <person name="Topakas E."/>
        </authorList>
    </citation>
    <scope>NUCLEOTIDE SEQUENCE [LARGE SCALE GENOMIC DNA]</scope>
    <source>
        <strain evidence="11 12">TM138-S3</strain>
    </source>
</reference>
<dbReference type="EMBL" id="JAAQHG020000004">
    <property type="protein sequence ID" value="KAL1589779.1"/>
    <property type="molecule type" value="Genomic_DNA"/>
</dbReference>
<organism evidence="11 12">
    <name type="scientific">Cladosporium halotolerans</name>
    <dbReference type="NCBI Taxonomy" id="1052096"/>
    <lineage>
        <taxon>Eukaryota</taxon>
        <taxon>Fungi</taxon>
        <taxon>Dikarya</taxon>
        <taxon>Ascomycota</taxon>
        <taxon>Pezizomycotina</taxon>
        <taxon>Dothideomycetes</taxon>
        <taxon>Dothideomycetidae</taxon>
        <taxon>Cladosporiales</taxon>
        <taxon>Cladosporiaceae</taxon>
        <taxon>Cladosporium</taxon>
    </lineage>
</organism>
<evidence type="ECO:0000256" key="2">
    <source>
        <dbReference type="ARBA" id="ARBA00022448"/>
    </source>
</evidence>
<sequence length="527" mass="55749">MRTFTTAAAALSLGSTALAQLSQQCFSEVCYQLNIPQSTADSGNGDIFIQMTAPTSYEWVGLGQGSSMSGANMFIMYMSADGSNVTVSPRSGSDQREPQVNSAADISVLEGSGVEGDTMTANIRCGSCSSWSGGSMDFSSSSASWIHATASGSAIQSDSLDESISQHGRDYGSFDWDFSNAKGGSEVNPLLSATGTLGSGSTSGSATSGAASCTRAPSKTLASVTGTSGCPTAWPTEFSTSWPTARPTWAADCHPEGFGRGGYGPPGNPDSWPTDAPWRDNNEKRQLPECDEDSSSSGGSSSNLSQNGRSGAFGSSQQTMLLAHGVMASLAFVGLFPIGGILIRVASFTGLVWVHAALQVLAFLLYIVAFGIGIWIAVNGRYLTNAHPIIGIVLFIILFAQPLGGLLHHRYYKKYGRRTTVSYAHIGIGRIAIILGIVNGGLGLQLAGNRNRSHIIAYAVVAAVMGLLYIASIIYGERKRSRHSPPTYQHSQKEQSRHYSSSNDSAYDVPQPQGSPREYYSKRDSRR</sequence>
<feature type="transmembrane region" description="Helical" evidence="8">
    <location>
        <begin position="455"/>
        <end position="475"/>
    </location>
</feature>
<feature type="chain" id="PRO_5044324102" description="Cytochrome b561 domain-containing protein" evidence="9">
    <location>
        <begin position="20"/>
        <end position="527"/>
    </location>
</feature>
<keyword evidence="12" id="KW-1185">Reference proteome</keyword>
<feature type="region of interest" description="Disordered" evidence="7">
    <location>
        <begin position="481"/>
        <end position="527"/>
    </location>
</feature>
<feature type="compositionally biased region" description="Low complexity" evidence="7">
    <location>
        <begin position="197"/>
        <end position="212"/>
    </location>
</feature>
<dbReference type="CDD" id="cd08760">
    <property type="entry name" value="Cyt_b561_FRRS1_like"/>
    <property type="match status" value="1"/>
</dbReference>
<evidence type="ECO:0000256" key="3">
    <source>
        <dbReference type="ARBA" id="ARBA00022692"/>
    </source>
</evidence>
<evidence type="ECO:0000256" key="7">
    <source>
        <dbReference type="SAM" id="MobiDB-lite"/>
    </source>
</evidence>
<evidence type="ECO:0000256" key="9">
    <source>
        <dbReference type="SAM" id="SignalP"/>
    </source>
</evidence>
<feature type="compositionally biased region" description="Polar residues" evidence="7">
    <location>
        <begin position="215"/>
        <end position="230"/>
    </location>
</feature>
<evidence type="ECO:0000313" key="12">
    <source>
        <dbReference type="Proteomes" id="UP000803884"/>
    </source>
</evidence>
<dbReference type="InterPro" id="IPR006593">
    <property type="entry name" value="Cyt_b561/ferric_Rdtase_TM"/>
</dbReference>
<dbReference type="InterPro" id="IPR015920">
    <property type="entry name" value="Cellobiose_DH-like_cyt"/>
</dbReference>
<feature type="transmembrane region" description="Helical" evidence="8">
    <location>
        <begin position="420"/>
        <end position="443"/>
    </location>
</feature>
<name>A0AB34KXR7_9PEZI</name>
<feature type="compositionally biased region" description="Low complexity" evidence="7">
    <location>
        <begin position="295"/>
        <end position="309"/>
    </location>
</feature>
<comment type="caution">
    <text evidence="11">The sequence shown here is derived from an EMBL/GenBank/DDBJ whole genome shotgun (WGS) entry which is preliminary data.</text>
</comment>
<keyword evidence="5 8" id="KW-1133">Transmembrane helix</keyword>
<evidence type="ECO:0000259" key="10">
    <source>
        <dbReference type="PROSITE" id="PS50939"/>
    </source>
</evidence>
<dbReference type="AlphaFoldDB" id="A0AB34KXR7"/>
<keyword evidence="4" id="KW-0249">Electron transport</keyword>
<keyword evidence="9" id="KW-0732">Signal</keyword>
<accession>A0AB34KXR7</accession>
<dbReference type="PROSITE" id="PS50939">
    <property type="entry name" value="CYTOCHROME_B561"/>
    <property type="match status" value="1"/>
</dbReference>
<feature type="transmembrane region" description="Helical" evidence="8">
    <location>
        <begin position="389"/>
        <end position="408"/>
    </location>
</feature>
<dbReference type="CDD" id="cd09630">
    <property type="entry name" value="CDH_like_cytochrome"/>
    <property type="match status" value="1"/>
</dbReference>
<dbReference type="GeneID" id="96003080"/>
<proteinExistence type="predicted"/>
<dbReference type="GO" id="GO:0016020">
    <property type="term" value="C:membrane"/>
    <property type="evidence" value="ECO:0007669"/>
    <property type="project" value="UniProtKB-SubCell"/>
</dbReference>
<evidence type="ECO:0000256" key="8">
    <source>
        <dbReference type="SAM" id="Phobius"/>
    </source>
</evidence>
<gene>
    <name evidence="11" type="ORF">WHR41_01636</name>
</gene>
<dbReference type="PANTHER" id="PTHR47797">
    <property type="entry name" value="DEHYDROGENASE, PUTATIVE (AFU_ORTHOLOGUE AFUA_8G05805)-RELATED"/>
    <property type="match status" value="1"/>
</dbReference>
<evidence type="ECO:0000313" key="11">
    <source>
        <dbReference type="EMBL" id="KAL1589779.1"/>
    </source>
</evidence>